<dbReference type="KEGG" id="vg:16797433"/>
<dbReference type="EMBL" id="KC821624">
    <property type="protein sequence ID" value="AGO48980.1"/>
    <property type="molecule type" value="Genomic_DNA"/>
</dbReference>
<accession>S0A2E8</accession>
<dbReference type="Pfam" id="PF23898">
    <property type="entry name" value="Crass_capsid"/>
    <property type="match status" value="1"/>
</dbReference>
<keyword evidence="2" id="KW-1185">Reference proteome</keyword>
<protein>
    <submittedName>
        <fullName evidence="1">Structural protein</fullName>
    </submittedName>
</protein>
<gene>
    <name evidence="1" type="ORF">Phi14:2_gp102</name>
</gene>
<dbReference type="GeneID" id="16797433"/>
<name>S0A2E8_9CAUD</name>
<dbReference type="Proteomes" id="UP000014725">
    <property type="component" value="Segment"/>
</dbReference>
<evidence type="ECO:0000313" key="1">
    <source>
        <dbReference type="EMBL" id="AGO48980.1"/>
    </source>
</evidence>
<sequence>MSVGKFVMTQAKSFSGMTTRNHLGAIWMQSPQMGSKITTQLLQESGVKSLDNSLAMFPVKTLESDDDFIWKLAGSSERNIPLKEARWKGSVVTSATTNVGAGRDTFELVFPEKYFTDVHEIVGEKPDVYRIKIVDDPRPEGTTDWVYTCEVFGDESSLLGIPGEELLPYKRFSIDGASVEDELSIKGAGIQFNTPYTMRNSFSYLRLEHSVSGKMIDVNFKTNPLWFSNIVTRDPKSGGLHESKTWMQEVYWQFEQAVSKVKSRTIFFGKTNRDENGRFLNFGKSNITIKAGSGIREQMEVSNTIFYNNFSLRIITDMLTELSEGKLDINYNSGQRKFMIKTGERGAVQFHEGVTAEAMGWISLSQNNPAVIQSTDSKLHPNSFKGGFQFTEWIAPNGVHVVIDVDPMYDDKVRNKLLHPNGGVAESYRYDIFYIGQSAEPNIQKVVAKGEEEMRGYQAGIRDPFTGRRGGTMSRMEDSATITAMCTVGAMVKDPSRTASLIPNIIA</sequence>
<proteinExistence type="predicted"/>
<reference evidence="1 2" key="1">
    <citation type="journal article" date="2013" name="Proc. Natl. Acad. Sci. U.S.A.">
        <title>Twelve previously unknown phage genera are ubiquitous in global oceans.</title>
        <authorList>
            <person name="Holmfeldt K."/>
            <person name="Solonenko N."/>
            <person name="Shah M."/>
            <person name="Corrier K."/>
            <person name="Riemann L."/>
            <person name="Verberkmoes N.C."/>
            <person name="Sullivan M.B."/>
        </authorList>
    </citation>
    <scope>NUCLEOTIDE SEQUENCE [LARGE SCALE GENOMIC DNA]</scope>
    <source>
        <strain evidence="1">Phi14:2</strain>
    </source>
</reference>
<organism evidence="1 2">
    <name type="scientific">Cellulophaga phage phi14:2</name>
    <dbReference type="NCBI Taxonomy" id="1327990"/>
    <lineage>
        <taxon>Viruses</taxon>
        <taxon>Duplodnaviria</taxon>
        <taxon>Heunggongvirae</taxon>
        <taxon>Uroviricota</taxon>
        <taxon>Caudoviricetes</taxon>
        <taxon>Crassvirales</taxon>
        <taxon>Steigviridae</taxon>
        <taxon>Asinivirinae</taxon>
        <taxon>Akihdevirus</taxon>
        <taxon>Akihdevirus balticus</taxon>
    </lineage>
</organism>
<evidence type="ECO:0000313" key="2">
    <source>
        <dbReference type="Proteomes" id="UP000014725"/>
    </source>
</evidence>
<dbReference type="InterPro" id="IPR056401">
    <property type="entry name" value="Crass_capsid"/>
</dbReference>
<reference evidence="2" key="2">
    <citation type="submission" date="2013-03" db="EMBL/GenBank/DDBJ databases">
        <title>The Cellulophaga phages: a novel, diverse, and globally ubiquitous model system.</title>
        <authorList>
            <person name="Holmfeldt K."/>
            <person name="Solonenko N."/>
            <person name="Shah M."/>
            <person name="Corrier K."/>
            <person name="Riemann L."/>
            <person name="VerBerkmoes N.C."/>
            <person name="Sullivan M.B."/>
        </authorList>
    </citation>
    <scope>NUCLEOTIDE SEQUENCE [LARGE SCALE GENOMIC DNA]</scope>
</reference>